<feature type="signal peptide" evidence="1">
    <location>
        <begin position="1"/>
        <end position="29"/>
    </location>
</feature>
<keyword evidence="1" id="KW-0732">Signal</keyword>
<organism evidence="2 3">
    <name type="scientific">Roseovarius azorensis</name>
    <dbReference type="NCBI Taxonomy" id="1287727"/>
    <lineage>
        <taxon>Bacteria</taxon>
        <taxon>Pseudomonadati</taxon>
        <taxon>Pseudomonadota</taxon>
        <taxon>Alphaproteobacteria</taxon>
        <taxon>Rhodobacterales</taxon>
        <taxon>Roseobacteraceae</taxon>
        <taxon>Roseovarius</taxon>
    </lineage>
</organism>
<dbReference type="OrthoDB" id="7843485at2"/>
<evidence type="ECO:0000313" key="2">
    <source>
        <dbReference type="EMBL" id="SEL77803.1"/>
    </source>
</evidence>
<gene>
    <name evidence="2" type="ORF">SAMN05443999_1088</name>
</gene>
<evidence type="ECO:0000256" key="1">
    <source>
        <dbReference type="SAM" id="SignalP"/>
    </source>
</evidence>
<dbReference type="STRING" id="1287727.SAMN05443999_1088"/>
<accession>A0A1H7SYY3</accession>
<feature type="chain" id="PRO_5009299803" description="Lipoprotein" evidence="1">
    <location>
        <begin position="30"/>
        <end position="171"/>
    </location>
</feature>
<sequence length="171" mass="17863">MIHAIPHTRASGLLLALLTLAACARDAEAAQRARLEVWFALGETVEFVARSDCAAGLYRVVDGRVRAAMPLVASAPEMARALAERGRAAWGARGQVPDAAIVAMANFDRPTGMAMRRAGLEARACMGDATASAFRHALMAPGAYLGWDGANDALMLMDPKSGLLIVAMGAG</sequence>
<reference evidence="2 3" key="1">
    <citation type="submission" date="2016-10" db="EMBL/GenBank/DDBJ databases">
        <authorList>
            <person name="de Groot N.N."/>
        </authorList>
    </citation>
    <scope>NUCLEOTIDE SEQUENCE [LARGE SCALE GENOMIC DNA]</scope>
    <source>
        <strain evidence="2 3">DSM 100674</strain>
    </source>
</reference>
<dbReference type="AlphaFoldDB" id="A0A1H7SYY3"/>
<dbReference type="Proteomes" id="UP000199582">
    <property type="component" value="Unassembled WGS sequence"/>
</dbReference>
<name>A0A1H7SYY3_9RHOB</name>
<dbReference type="EMBL" id="FOAG01000008">
    <property type="protein sequence ID" value="SEL77803.1"/>
    <property type="molecule type" value="Genomic_DNA"/>
</dbReference>
<protein>
    <recommendedName>
        <fullName evidence="4">Lipoprotein</fullName>
    </recommendedName>
</protein>
<dbReference type="RefSeq" id="WP_093037413.1">
    <property type="nucleotide sequence ID" value="NZ_FOAG01000008.1"/>
</dbReference>
<proteinExistence type="predicted"/>
<evidence type="ECO:0008006" key="4">
    <source>
        <dbReference type="Google" id="ProtNLM"/>
    </source>
</evidence>
<evidence type="ECO:0000313" key="3">
    <source>
        <dbReference type="Proteomes" id="UP000199582"/>
    </source>
</evidence>
<keyword evidence="3" id="KW-1185">Reference proteome</keyword>